<dbReference type="RefSeq" id="WP_188870327.1">
    <property type="nucleotide sequence ID" value="NZ_BMOO01000002.1"/>
</dbReference>
<gene>
    <name evidence="2" type="ORF">GCM10009017_09110</name>
    <name evidence="3" type="ORF">J2752_001367</name>
</gene>
<dbReference type="SUPFAM" id="SSF56281">
    <property type="entry name" value="Metallo-hydrolase/oxidoreductase"/>
    <property type="match status" value="1"/>
</dbReference>
<dbReference type="Proteomes" id="UP000765891">
    <property type="component" value="Unassembled WGS sequence"/>
</dbReference>
<dbReference type="GO" id="GO:0016787">
    <property type="term" value="F:hydrolase activity"/>
    <property type="evidence" value="ECO:0007669"/>
    <property type="project" value="UniProtKB-KW"/>
</dbReference>
<feature type="domain" description="Metallo-beta-lactamase" evidence="1">
    <location>
        <begin position="20"/>
        <end position="236"/>
    </location>
</feature>
<sequence>MTQESATVTRVEFDMEWPPGHVAVYVLDGAETILFDGGVPPERVDGASFAERSGYALADIDHVFLTHPHPDHIGHLRAVVEAGDPVVHAPLTASDRVRRPPEVVAERTRQTIAASGADADTRATMREEERSIRDRIRRDFPLDAVDDWVVDDQRVTVGERAIDAVWTPGHQADHLCYVTDLGDERVAFSGDIAIEPFRPALLNDRLDLERHRAVADFRRTLDRLDDLSLDRVYPGHGPVHESFAATLERDRGSLEHRIDGVRAVLADGPGTAVEVADAVVGDHDLVYLFPEVLAALCDLVNRGVAVREAGPDGDRYRLA</sequence>
<accession>A0A830FXM8</accession>
<comment type="caution">
    <text evidence="2">The sequence shown here is derived from an EMBL/GenBank/DDBJ whole genome shotgun (WGS) entry which is preliminary data.</text>
</comment>
<reference evidence="2" key="1">
    <citation type="journal article" date="2014" name="Int. J. Syst. Evol. Microbiol.">
        <title>Complete genome sequence of Corynebacterium casei LMG S-19264T (=DSM 44701T), isolated from a smear-ripened cheese.</title>
        <authorList>
            <consortium name="US DOE Joint Genome Institute (JGI-PGF)"/>
            <person name="Walter F."/>
            <person name="Albersmeier A."/>
            <person name="Kalinowski J."/>
            <person name="Ruckert C."/>
        </authorList>
    </citation>
    <scope>NUCLEOTIDE SEQUENCE</scope>
    <source>
        <strain evidence="2">JCM 16108</strain>
    </source>
</reference>
<dbReference type="SMART" id="SM00849">
    <property type="entry name" value="Lactamase_B"/>
    <property type="match status" value="1"/>
</dbReference>
<dbReference type="AlphaFoldDB" id="A0A830FXM8"/>
<keyword evidence="2" id="KW-0378">Hydrolase</keyword>
<evidence type="ECO:0000313" key="2">
    <source>
        <dbReference type="EMBL" id="GGM61160.1"/>
    </source>
</evidence>
<dbReference type="EMBL" id="BMOO01000002">
    <property type="protein sequence ID" value="GGM61160.1"/>
    <property type="molecule type" value="Genomic_DNA"/>
</dbReference>
<dbReference type="Gene3D" id="3.60.15.10">
    <property type="entry name" value="Ribonuclease Z/Hydroxyacylglutathione hydrolase-like"/>
    <property type="match status" value="1"/>
</dbReference>
<keyword evidence="4" id="KW-1185">Reference proteome</keyword>
<reference evidence="3" key="3">
    <citation type="submission" date="2021-03" db="EMBL/GenBank/DDBJ databases">
        <title>Genomic Encyclopedia of Type Strains, Phase IV (KMG-IV): sequencing the most valuable type-strain genomes for metagenomic binning, comparative biology and taxonomic classification.</title>
        <authorList>
            <person name="Goeker M."/>
        </authorList>
    </citation>
    <scope>NUCLEOTIDE SEQUENCE</scope>
    <source>
        <strain evidence="3">DSM 22443</strain>
    </source>
</reference>
<dbReference type="InterPro" id="IPR001279">
    <property type="entry name" value="Metallo-B-lactamas"/>
</dbReference>
<dbReference type="PANTHER" id="PTHR23131">
    <property type="entry name" value="ENDORIBONUCLEASE LACTB2"/>
    <property type="match status" value="1"/>
</dbReference>
<dbReference type="OrthoDB" id="205181at2157"/>
<dbReference type="EMBL" id="JAGGKO010000002">
    <property type="protein sequence ID" value="MBP1954455.1"/>
    <property type="molecule type" value="Genomic_DNA"/>
</dbReference>
<proteinExistence type="predicted"/>
<name>A0A830FXM8_9EURY</name>
<evidence type="ECO:0000313" key="3">
    <source>
        <dbReference type="EMBL" id="MBP1954455.1"/>
    </source>
</evidence>
<dbReference type="Pfam" id="PF00753">
    <property type="entry name" value="Lactamase_B"/>
    <property type="match status" value="1"/>
</dbReference>
<dbReference type="InterPro" id="IPR050662">
    <property type="entry name" value="Sec-metab_biosynth-thioest"/>
</dbReference>
<reference evidence="2" key="2">
    <citation type="submission" date="2020-09" db="EMBL/GenBank/DDBJ databases">
        <authorList>
            <person name="Sun Q."/>
            <person name="Ohkuma M."/>
        </authorList>
    </citation>
    <scope>NUCLEOTIDE SEQUENCE</scope>
    <source>
        <strain evidence="2">JCM 16108</strain>
    </source>
</reference>
<dbReference type="Proteomes" id="UP000614609">
    <property type="component" value="Unassembled WGS sequence"/>
</dbReference>
<protein>
    <submittedName>
        <fullName evidence="3">Glyoxylase-like metal-dependent hydrolase (Beta-lactamase superfamily II)</fullName>
    </submittedName>
    <submittedName>
        <fullName evidence="2">MBL fold hydrolase</fullName>
    </submittedName>
</protein>
<evidence type="ECO:0000259" key="1">
    <source>
        <dbReference type="SMART" id="SM00849"/>
    </source>
</evidence>
<dbReference type="PANTHER" id="PTHR23131:SF4">
    <property type="entry name" value="METALLO-BETA-LACTAMASE SUPERFAMILY POTEIN"/>
    <property type="match status" value="1"/>
</dbReference>
<evidence type="ECO:0000313" key="4">
    <source>
        <dbReference type="Proteomes" id="UP000614609"/>
    </source>
</evidence>
<dbReference type="InterPro" id="IPR036866">
    <property type="entry name" value="RibonucZ/Hydroxyglut_hydro"/>
</dbReference>
<organism evidence="2 4">
    <name type="scientific">Halarchaeum rubridurum</name>
    <dbReference type="NCBI Taxonomy" id="489911"/>
    <lineage>
        <taxon>Archaea</taxon>
        <taxon>Methanobacteriati</taxon>
        <taxon>Methanobacteriota</taxon>
        <taxon>Stenosarchaea group</taxon>
        <taxon>Halobacteria</taxon>
        <taxon>Halobacteriales</taxon>
        <taxon>Halobacteriaceae</taxon>
    </lineage>
</organism>